<reference evidence="2 3" key="1">
    <citation type="submission" date="2023-10" db="EMBL/GenBank/DDBJ databases">
        <title>Rubellicoccus peritrichatus gen. nov., sp. nov., isolated from an algae of coral reef tank.</title>
        <authorList>
            <person name="Luo J."/>
        </authorList>
    </citation>
    <scope>NUCLEOTIDE SEQUENCE [LARGE SCALE GENOMIC DNA]</scope>
    <source>
        <strain evidence="2 3">CR14</strain>
    </source>
</reference>
<dbReference type="AlphaFoldDB" id="A0AAQ3L6H3"/>
<dbReference type="Gene3D" id="3.40.50.150">
    <property type="entry name" value="Vaccinia Virus protein VP39"/>
    <property type="match status" value="1"/>
</dbReference>
<keyword evidence="2" id="KW-0808">Transferase</keyword>
<dbReference type="RefSeq" id="WP_317831917.1">
    <property type="nucleotide sequence ID" value="NZ_CP136920.1"/>
</dbReference>
<dbReference type="Pfam" id="PF05050">
    <property type="entry name" value="Methyltransf_21"/>
    <property type="match status" value="1"/>
</dbReference>
<dbReference type="GO" id="GO:0008171">
    <property type="term" value="F:O-methyltransferase activity"/>
    <property type="evidence" value="ECO:0007669"/>
    <property type="project" value="TreeGrafter"/>
</dbReference>
<gene>
    <name evidence="2" type="ORF">RZN69_14720</name>
</gene>
<sequence length="255" mass="29198">MLKQIINQVLGTFDLRLSRVSKGSPIDAYSPQQELLKITDRKCETIFDIGANIGTITRRYRKLFPEASIHSFEPFPDSFQKLKENTKTDSNVVINQFAITESEGEEKFFVNHSDPTNSLFERPKKGKRYYPENATAKEEILVQSLSIDKYVEEQSIPHIDILKMDIQGGELRALKGAVDMLKRGSISMVYSEVMYIPHYEGSPMMHEIWSFLSEFDYSLYNIYNNSIAGDGQLRQGDAIFLSPALREKFDSIQSD</sequence>
<accession>A0AAQ3L6H3</accession>
<protein>
    <submittedName>
        <fullName evidence="2">FkbM family methyltransferase</fullName>
        <ecNumber evidence="2">2.1.1.-</ecNumber>
    </submittedName>
</protein>
<keyword evidence="3" id="KW-1185">Reference proteome</keyword>
<proteinExistence type="predicted"/>
<dbReference type="KEGG" id="puo:RZN69_14720"/>
<dbReference type="Proteomes" id="UP001304300">
    <property type="component" value="Chromosome"/>
</dbReference>
<name>A0AAQ3L6H3_9BACT</name>
<dbReference type="SUPFAM" id="SSF53335">
    <property type="entry name" value="S-adenosyl-L-methionine-dependent methyltransferases"/>
    <property type="match status" value="1"/>
</dbReference>
<evidence type="ECO:0000259" key="1">
    <source>
        <dbReference type="Pfam" id="PF05050"/>
    </source>
</evidence>
<dbReference type="GO" id="GO:0032259">
    <property type="term" value="P:methylation"/>
    <property type="evidence" value="ECO:0007669"/>
    <property type="project" value="UniProtKB-KW"/>
</dbReference>
<dbReference type="EC" id="2.1.1.-" evidence="2"/>
<dbReference type="InterPro" id="IPR029063">
    <property type="entry name" value="SAM-dependent_MTases_sf"/>
</dbReference>
<dbReference type="PANTHER" id="PTHR36973">
    <property type="entry name" value="SLL1456 PROTEIN-RELATED"/>
    <property type="match status" value="1"/>
</dbReference>
<organism evidence="2 3">
    <name type="scientific">Rubellicoccus peritrichatus</name>
    <dbReference type="NCBI Taxonomy" id="3080537"/>
    <lineage>
        <taxon>Bacteria</taxon>
        <taxon>Pseudomonadati</taxon>
        <taxon>Verrucomicrobiota</taxon>
        <taxon>Opitutia</taxon>
        <taxon>Puniceicoccales</taxon>
        <taxon>Cerasicoccaceae</taxon>
        <taxon>Rubellicoccus</taxon>
    </lineage>
</organism>
<dbReference type="NCBIfam" id="TIGR01444">
    <property type="entry name" value="fkbM_fam"/>
    <property type="match status" value="1"/>
</dbReference>
<evidence type="ECO:0000313" key="2">
    <source>
        <dbReference type="EMBL" id="WOO39876.1"/>
    </source>
</evidence>
<dbReference type="PANTHER" id="PTHR36973:SF4">
    <property type="entry name" value="NODULATION PROTEIN"/>
    <property type="match status" value="1"/>
</dbReference>
<evidence type="ECO:0000313" key="3">
    <source>
        <dbReference type="Proteomes" id="UP001304300"/>
    </source>
</evidence>
<dbReference type="EMBL" id="CP136920">
    <property type="protein sequence ID" value="WOO39876.1"/>
    <property type="molecule type" value="Genomic_DNA"/>
</dbReference>
<dbReference type="InterPro" id="IPR006342">
    <property type="entry name" value="FkbM_mtfrase"/>
</dbReference>
<feature type="domain" description="Methyltransferase FkbM" evidence="1">
    <location>
        <begin position="48"/>
        <end position="218"/>
    </location>
</feature>
<dbReference type="InterPro" id="IPR053188">
    <property type="entry name" value="FkbM_Methyltransferase"/>
</dbReference>
<keyword evidence="2" id="KW-0489">Methyltransferase</keyword>